<dbReference type="CDD" id="cd08357">
    <property type="entry name" value="VOC_like"/>
    <property type="match status" value="1"/>
</dbReference>
<dbReference type="Proteomes" id="UP001597094">
    <property type="component" value="Unassembled WGS sequence"/>
</dbReference>
<dbReference type="InterPro" id="IPR004360">
    <property type="entry name" value="Glyas_Fos-R_dOase_dom"/>
</dbReference>
<dbReference type="InterPro" id="IPR037523">
    <property type="entry name" value="VOC_core"/>
</dbReference>
<dbReference type="RefSeq" id="WP_377523840.1">
    <property type="nucleotide sequence ID" value="NZ_JBHTLD010000034.1"/>
</dbReference>
<sequence>MSAFHYAFKVKDIASTRQFYVAILGCNEGRSTETWIDFNFFGHQLSAHVSGNLPELDYSGKVDGVDVPIPHFGCILSFEQFEEVQERLKQNGINFIVEPQTRYQGQTGEQRTMFILDLSGNPIEFKAFKNPDEIFAA</sequence>
<protein>
    <submittedName>
        <fullName evidence="2">VOC family protein</fullName>
    </submittedName>
</protein>
<dbReference type="EMBL" id="JBHTLD010000034">
    <property type="protein sequence ID" value="MFD1185720.1"/>
    <property type="molecule type" value="Genomic_DNA"/>
</dbReference>
<dbReference type="PROSITE" id="PS51819">
    <property type="entry name" value="VOC"/>
    <property type="match status" value="1"/>
</dbReference>
<dbReference type="InterPro" id="IPR029068">
    <property type="entry name" value="Glyas_Bleomycin-R_OHBP_Dase"/>
</dbReference>
<dbReference type="SUPFAM" id="SSF54593">
    <property type="entry name" value="Glyoxalase/Bleomycin resistance protein/Dihydroxybiphenyl dioxygenase"/>
    <property type="match status" value="1"/>
</dbReference>
<proteinExistence type="predicted"/>
<dbReference type="PANTHER" id="PTHR39434">
    <property type="match status" value="1"/>
</dbReference>
<evidence type="ECO:0000313" key="3">
    <source>
        <dbReference type="Proteomes" id="UP001597094"/>
    </source>
</evidence>
<feature type="domain" description="VOC" evidence="1">
    <location>
        <begin position="2"/>
        <end position="128"/>
    </location>
</feature>
<comment type="caution">
    <text evidence="2">The sequence shown here is derived from an EMBL/GenBank/DDBJ whole genome shotgun (WGS) entry which is preliminary data.</text>
</comment>
<gene>
    <name evidence="2" type="ORF">ACFQ2O_05820</name>
</gene>
<keyword evidence="3" id="KW-1185">Reference proteome</keyword>
<dbReference type="PANTHER" id="PTHR39434:SF1">
    <property type="entry name" value="VOC DOMAIN-CONTAINING PROTEIN"/>
    <property type="match status" value="1"/>
</dbReference>
<reference evidence="3" key="1">
    <citation type="journal article" date="2019" name="Int. J. Syst. Evol. Microbiol.">
        <title>The Global Catalogue of Microorganisms (GCM) 10K type strain sequencing project: providing services to taxonomists for standard genome sequencing and annotation.</title>
        <authorList>
            <consortium name="The Broad Institute Genomics Platform"/>
            <consortium name="The Broad Institute Genome Sequencing Center for Infectious Disease"/>
            <person name="Wu L."/>
            <person name="Ma J."/>
        </authorList>
    </citation>
    <scope>NUCLEOTIDE SEQUENCE [LARGE SCALE GENOMIC DNA]</scope>
    <source>
        <strain evidence="3">JCM 31319</strain>
    </source>
</reference>
<accession>A0ABW3SQC6</accession>
<evidence type="ECO:0000259" key="1">
    <source>
        <dbReference type="PROSITE" id="PS51819"/>
    </source>
</evidence>
<dbReference type="Pfam" id="PF00903">
    <property type="entry name" value="Glyoxalase"/>
    <property type="match status" value="1"/>
</dbReference>
<dbReference type="Gene3D" id="3.10.180.10">
    <property type="entry name" value="2,3-Dihydroxybiphenyl 1,2-Dioxygenase, domain 1"/>
    <property type="match status" value="1"/>
</dbReference>
<organism evidence="2 3">
    <name type="scientific">Pontibacter rugosus</name>
    <dbReference type="NCBI Taxonomy" id="1745966"/>
    <lineage>
        <taxon>Bacteria</taxon>
        <taxon>Pseudomonadati</taxon>
        <taxon>Bacteroidota</taxon>
        <taxon>Cytophagia</taxon>
        <taxon>Cytophagales</taxon>
        <taxon>Hymenobacteraceae</taxon>
        <taxon>Pontibacter</taxon>
    </lineage>
</organism>
<name>A0ABW3SQC6_9BACT</name>
<evidence type="ECO:0000313" key="2">
    <source>
        <dbReference type="EMBL" id="MFD1185720.1"/>
    </source>
</evidence>